<dbReference type="GO" id="GO:0006935">
    <property type="term" value="P:chemotaxis"/>
    <property type="evidence" value="ECO:0007669"/>
    <property type="project" value="InterPro"/>
</dbReference>
<organism evidence="2 3">
    <name type="scientific">Sphingomonas aurantiaca</name>
    <dbReference type="NCBI Taxonomy" id="185949"/>
    <lineage>
        <taxon>Bacteria</taxon>
        <taxon>Pseudomonadati</taxon>
        <taxon>Pseudomonadota</taxon>
        <taxon>Alphaproteobacteria</taxon>
        <taxon>Sphingomonadales</taxon>
        <taxon>Sphingomonadaceae</taxon>
        <taxon>Sphingomonas</taxon>
    </lineage>
</organism>
<dbReference type="Pfam" id="PF01584">
    <property type="entry name" value="CheW"/>
    <property type="match status" value="1"/>
</dbReference>
<dbReference type="AlphaFoldDB" id="A0A2T5GIB8"/>
<protein>
    <submittedName>
        <fullName evidence="2">Purine-binding chemotaxis protein CheW</fullName>
    </submittedName>
</protein>
<dbReference type="GO" id="GO:0005829">
    <property type="term" value="C:cytosol"/>
    <property type="evidence" value="ECO:0007669"/>
    <property type="project" value="TreeGrafter"/>
</dbReference>
<dbReference type="Gene3D" id="2.40.50.180">
    <property type="entry name" value="CheA-289, Domain 4"/>
    <property type="match status" value="1"/>
</dbReference>
<dbReference type="PROSITE" id="PS50851">
    <property type="entry name" value="CHEW"/>
    <property type="match status" value="1"/>
</dbReference>
<evidence type="ECO:0000313" key="3">
    <source>
        <dbReference type="Proteomes" id="UP000244189"/>
    </source>
</evidence>
<evidence type="ECO:0000313" key="2">
    <source>
        <dbReference type="EMBL" id="PTQ59064.1"/>
    </source>
</evidence>
<dbReference type="PANTHER" id="PTHR22617:SF23">
    <property type="entry name" value="CHEMOTAXIS PROTEIN CHEW"/>
    <property type="match status" value="1"/>
</dbReference>
<dbReference type="RefSeq" id="WP_107959332.1">
    <property type="nucleotide sequence ID" value="NZ_QAOG01000006.1"/>
</dbReference>
<reference evidence="2 3" key="1">
    <citation type="submission" date="2018-04" db="EMBL/GenBank/DDBJ databases">
        <title>Genomic Encyclopedia of Type Strains, Phase III (KMG-III): the genomes of soil and plant-associated and newly described type strains.</title>
        <authorList>
            <person name="Whitman W."/>
        </authorList>
    </citation>
    <scope>NUCLEOTIDE SEQUENCE [LARGE SCALE GENOMIC DNA]</scope>
    <source>
        <strain evidence="2 3">MA101b</strain>
    </source>
</reference>
<dbReference type="InterPro" id="IPR002545">
    <property type="entry name" value="CheW-lke_dom"/>
</dbReference>
<evidence type="ECO:0000259" key="1">
    <source>
        <dbReference type="PROSITE" id="PS50851"/>
    </source>
</evidence>
<dbReference type="Proteomes" id="UP000244189">
    <property type="component" value="Unassembled WGS sequence"/>
</dbReference>
<dbReference type="EMBL" id="QAOG01000006">
    <property type="protein sequence ID" value="PTQ59064.1"/>
    <property type="molecule type" value="Genomic_DNA"/>
</dbReference>
<dbReference type="Gene3D" id="2.30.30.40">
    <property type="entry name" value="SH3 Domains"/>
    <property type="match status" value="1"/>
</dbReference>
<dbReference type="SUPFAM" id="SSF50341">
    <property type="entry name" value="CheW-like"/>
    <property type="match status" value="1"/>
</dbReference>
<sequence>MEKSMIHWDATGGLEVLTFDLGSETFALEAVLVREILDLLPETAVPGALALVGSVVNFRGKIIPIADLRLAFGMPAAEATVDSRIVVIEMDAHGEPIQLGIRTDKVHEVATLREADAEAPPAVGMRWRRDYVRELVRREEGVIVLPDLTAIFNPLTGGDDAAGRASVH</sequence>
<name>A0A2T5GIB8_9SPHN</name>
<comment type="caution">
    <text evidence="2">The sequence shown here is derived from an EMBL/GenBank/DDBJ whole genome shotgun (WGS) entry which is preliminary data.</text>
</comment>
<dbReference type="SMART" id="SM00260">
    <property type="entry name" value="CheW"/>
    <property type="match status" value="1"/>
</dbReference>
<gene>
    <name evidence="2" type="ORF">C8J26_3391</name>
</gene>
<keyword evidence="3" id="KW-1185">Reference proteome</keyword>
<dbReference type="GO" id="GO:0007165">
    <property type="term" value="P:signal transduction"/>
    <property type="evidence" value="ECO:0007669"/>
    <property type="project" value="InterPro"/>
</dbReference>
<feature type="domain" description="CheW-like" evidence="1">
    <location>
        <begin position="13"/>
        <end position="157"/>
    </location>
</feature>
<accession>A0A2T5GIB8</accession>
<dbReference type="InterPro" id="IPR039315">
    <property type="entry name" value="CheW"/>
</dbReference>
<dbReference type="InterPro" id="IPR036061">
    <property type="entry name" value="CheW-like_dom_sf"/>
</dbReference>
<dbReference type="PANTHER" id="PTHR22617">
    <property type="entry name" value="CHEMOTAXIS SENSOR HISTIDINE KINASE-RELATED"/>
    <property type="match status" value="1"/>
</dbReference>
<proteinExistence type="predicted"/>